<dbReference type="Proteomes" id="UP000813824">
    <property type="component" value="Unassembled WGS sequence"/>
</dbReference>
<dbReference type="InterPro" id="IPR050300">
    <property type="entry name" value="GDXG_lipolytic_enzyme"/>
</dbReference>
<comment type="caution">
    <text evidence="3">The sequence shown here is derived from an EMBL/GenBank/DDBJ whole genome shotgun (WGS) entry which is preliminary data.</text>
</comment>
<gene>
    <name evidence="3" type="ORF">BXZ70DRAFT_1008540</name>
</gene>
<proteinExistence type="predicted"/>
<evidence type="ECO:0000313" key="3">
    <source>
        <dbReference type="EMBL" id="KAH8100021.1"/>
    </source>
</evidence>
<accession>A0A8K0UME9</accession>
<dbReference type="InterPro" id="IPR029058">
    <property type="entry name" value="AB_hydrolase_fold"/>
</dbReference>
<dbReference type="Gene3D" id="3.40.50.1820">
    <property type="entry name" value="alpha/beta hydrolase"/>
    <property type="match status" value="1"/>
</dbReference>
<name>A0A8K0UME9_9AGAR</name>
<evidence type="ECO:0000313" key="4">
    <source>
        <dbReference type="Proteomes" id="UP000813824"/>
    </source>
</evidence>
<dbReference type="AlphaFoldDB" id="A0A8K0UME9"/>
<dbReference type="OrthoDB" id="408631at2759"/>
<feature type="domain" description="Alpha/beta hydrolase fold-3" evidence="2">
    <location>
        <begin position="96"/>
        <end position="311"/>
    </location>
</feature>
<sequence>MSQSPHAHLSIPDPEWAAEVAKIPDGQEIPTDVAGMRQTIVDVFIGTGKRYYEPMLPDALTYKVMNHIVHLPDGATTAARTITPISPETGKSYPCIVWVHGGGGNVDFDDYRMRIIAMKYQLVAVLLDYRLAPEHPFPIPHRDAYEGLKWVAKDGHTFGADLAQGFILGGTSAGGNIAATLAHKAQSDPFFEGKRLTGHILTMPSLIHPHGYPERYSTELQSINIPDGAKWTCLPKEYAVDMFVEGLQSPPTDPEGSPLLYPKRHILPPTYLQIAGLDPLRDEGILYERLLREAGVKTRISIYPGVPHGFHLAWPHMTASQKCEEDLKAGVKWLLELHRS</sequence>
<dbReference type="PANTHER" id="PTHR48081:SF8">
    <property type="entry name" value="ALPHA_BETA HYDROLASE FOLD-3 DOMAIN-CONTAINING PROTEIN-RELATED"/>
    <property type="match status" value="1"/>
</dbReference>
<organism evidence="3 4">
    <name type="scientific">Cristinia sonorae</name>
    <dbReference type="NCBI Taxonomy" id="1940300"/>
    <lineage>
        <taxon>Eukaryota</taxon>
        <taxon>Fungi</taxon>
        <taxon>Dikarya</taxon>
        <taxon>Basidiomycota</taxon>
        <taxon>Agaricomycotina</taxon>
        <taxon>Agaricomycetes</taxon>
        <taxon>Agaricomycetidae</taxon>
        <taxon>Agaricales</taxon>
        <taxon>Pleurotineae</taxon>
        <taxon>Stephanosporaceae</taxon>
        <taxon>Cristinia</taxon>
    </lineage>
</organism>
<dbReference type="Pfam" id="PF07859">
    <property type="entry name" value="Abhydrolase_3"/>
    <property type="match status" value="1"/>
</dbReference>
<reference evidence="3" key="1">
    <citation type="journal article" date="2021" name="New Phytol.">
        <title>Evolutionary innovations through gain and loss of genes in the ectomycorrhizal Boletales.</title>
        <authorList>
            <person name="Wu G."/>
            <person name="Miyauchi S."/>
            <person name="Morin E."/>
            <person name="Kuo A."/>
            <person name="Drula E."/>
            <person name="Varga T."/>
            <person name="Kohler A."/>
            <person name="Feng B."/>
            <person name="Cao Y."/>
            <person name="Lipzen A."/>
            <person name="Daum C."/>
            <person name="Hundley H."/>
            <person name="Pangilinan J."/>
            <person name="Johnson J."/>
            <person name="Barry K."/>
            <person name="LaButti K."/>
            <person name="Ng V."/>
            <person name="Ahrendt S."/>
            <person name="Min B."/>
            <person name="Choi I.G."/>
            <person name="Park H."/>
            <person name="Plett J.M."/>
            <person name="Magnuson J."/>
            <person name="Spatafora J.W."/>
            <person name="Nagy L.G."/>
            <person name="Henrissat B."/>
            <person name="Grigoriev I.V."/>
            <person name="Yang Z.L."/>
            <person name="Xu J."/>
            <person name="Martin F.M."/>
        </authorList>
    </citation>
    <scope>NUCLEOTIDE SEQUENCE</scope>
    <source>
        <strain evidence="3">KKN 215</strain>
    </source>
</reference>
<dbReference type="EMBL" id="JAEVFJ010000017">
    <property type="protein sequence ID" value="KAH8100021.1"/>
    <property type="molecule type" value="Genomic_DNA"/>
</dbReference>
<dbReference type="InterPro" id="IPR013094">
    <property type="entry name" value="AB_hydrolase_3"/>
</dbReference>
<dbReference type="GO" id="GO:0016787">
    <property type="term" value="F:hydrolase activity"/>
    <property type="evidence" value="ECO:0007669"/>
    <property type="project" value="UniProtKB-KW"/>
</dbReference>
<evidence type="ECO:0000259" key="2">
    <source>
        <dbReference type="Pfam" id="PF07859"/>
    </source>
</evidence>
<dbReference type="PANTHER" id="PTHR48081">
    <property type="entry name" value="AB HYDROLASE SUPERFAMILY PROTEIN C4A8.06C"/>
    <property type="match status" value="1"/>
</dbReference>
<dbReference type="SUPFAM" id="SSF53474">
    <property type="entry name" value="alpha/beta-Hydrolases"/>
    <property type="match status" value="1"/>
</dbReference>
<keyword evidence="1 3" id="KW-0378">Hydrolase</keyword>
<evidence type="ECO:0000256" key="1">
    <source>
        <dbReference type="ARBA" id="ARBA00022801"/>
    </source>
</evidence>
<keyword evidence="4" id="KW-1185">Reference proteome</keyword>
<protein>
    <submittedName>
        <fullName evidence="3">Alpha/Beta hydrolase protein</fullName>
    </submittedName>
</protein>